<dbReference type="SUPFAM" id="SSF46689">
    <property type="entry name" value="Homeodomain-like"/>
    <property type="match status" value="1"/>
</dbReference>
<organism evidence="4 5">
    <name type="scientific">Paenibacillus soyae</name>
    <dbReference type="NCBI Taxonomy" id="2969249"/>
    <lineage>
        <taxon>Bacteria</taxon>
        <taxon>Bacillati</taxon>
        <taxon>Bacillota</taxon>
        <taxon>Bacilli</taxon>
        <taxon>Bacillales</taxon>
        <taxon>Paenibacillaceae</taxon>
        <taxon>Paenibacillus</taxon>
    </lineage>
</organism>
<dbReference type="SUPFAM" id="SSF48498">
    <property type="entry name" value="Tetracyclin repressor-like, C-terminal domain"/>
    <property type="match status" value="1"/>
</dbReference>
<dbReference type="PANTHER" id="PTHR43479">
    <property type="entry name" value="ACREF/ENVCD OPERON REPRESSOR-RELATED"/>
    <property type="match status" value="1"/>
</dbReference>
<dbReference type="PROSITE" id="PS50977">
    <property type="entry name" value="HTH_TETR_2"/>
    <property type="match status" value="1"/>
</dbReference>
<evidence type="ECO:0000313" key="4">
    <source>
        <dbReference type="EMBL" id="MCR2806968.1"/>
    </source>
</evidence>
<keyword evidence="5" id="KW-1185">Reference proteome</keyword>
<dbReference type="GO" id="GO:0003677">
    <property type="term" value="F:DNA binding"/>
    <property type="evidence" value="ECO:0007669"/>
    <property type="project" value="UniProtKB-UniRule"/>
</dbReference>
<proteinExistence type="predicted"/>
<evidence type="ECO:0000256" key="1">
    <source>
        <dbReference type="ARBA" id="ARBA00023125"/>
    </source>
</evidence>
<dbReference type="InterPro" id="IPR001647">
    <property type="entry name" value="HTH_TetR"/>
</dbReference>
<dbReference type="Pfam" id="PF00440">
    <property type="entry name" value="TetR_N"/>
    <property type="match status" value="1"/>
</dbReference>
<evidence type="ECO:0000259" key="3">
    <source>
        <dbReference type="PROSITE" id="PS50977"/>
    </source>
</evidence>
<reference evidence="4" key="1">
    <citation type="submission" date="2022-08" db="EMBL/GenBank/DDBJ databases">
        <title>The genomic sequence of strain Paenibacillus sp. SCIV0701.</title>
        <authorList>
            <person name="Zhao H."/>
        </authorList>
    </citation>
    <scope>NUCLEOTIDE SEQUENCE</scope>
    <source>
        <strain evidence="4">SCIV0701</strain>
    </source>
</reference>
<evidence type="ECO:0000256" key="2">
    <source>
        <dbReference type="PROSITE-ProRule" id="PRU00335"/>
    </source>
</evidence>
<sequence length="196" mass="22232">MARYKAEETKHLREARKDQILKASLKVFAEYGVEGTKMSMIAKAANLSHGLMYHYFESKEELLRTSLLWAMDGAEQLIEEVRASSATPLEKIGHFTRTAIAAGSHDVFRMIQSCMKHPDLDEETKSLIMQTSEKYVLLLVPILKEGQSRGEIVAEDPDKLANLYLTILSGLIADDVGWLHQNLDWSIRMLLKVIQK</sequence>
<dbReference type="AlphaFoldDB" id="A0A9X2MRI1"/>
<keyword evidence="1 2" id="KW-0238">DNA-binding</keyword>
<feature type="DNA-binding region" description="H-T-H motif" evidence="2">
    <location>
        <begin position="37"/>
        <end position="56"/>
    </location>
</feature>
<comment type="caution">
    <text evidence="4">The sequence shown here is derived from an EMBL/GenBank/DDBJ whole genome shotgun (WGS) entry which is preliminary data.</text>
</comment>
<dbReference type="RefSeq" id="WP_257450981.1">
    <property type="nucleotide sequence ID" value="NZ_JANIPJ010000021.1"/>
</dbReference>
<dbReference type="PANTHER" id="PTHR43479:SF11">
    <property type="entry name" value="ACREF_ENVCD OPERON REPRESSOR-RELATED"/>
    <property type="match status" value="1"/>
</dbReference>
<name>A0A9X2MRI1_9BACL</name>
<feature type="domain" description="HTH tetR-type" evidence="3">
    <location>
        <begin position="14"/>
        <end position="74"/>
    </location>
</feature>
<protein>
    <submittedName>
        <fullName evidence="4">TetR/AcrR family transcriptional regulator</fullName>
    </submittedName>
</protein>
<gene>
    <name evidence="4" type="ORF">NQZ67_24080</name>
</gene>
<dbReference type="Gene3D" id="1.10.357.10">
    <property type="entry name" value="Tetracycline Repressor, domain 2"/>
    <property type="match status" value="1"/>
</dbReference>
<dbReference type="InterPro" id="IPR050624">
    <property type="entry name" value="HTH-type_Tx_Regulator"/>
</dbReference>
<dbReference type="EMBL" id="JANIPJ010000021">
    <property type="protein sequence ID" value="MCR2806968.1"/>
    <property type="molecule type" value="Genomic_DNA"/>
</dbReference>
<dbReference type="InterPro" id="IPR009057">
    <property type="entry name" value="Homeodomain-like_sf"/>
</dbReference>
<accession>A0A9X2MRI1</accession>
<dbReference type="Proteomes" id="UP001141950">
    <property type="component" value="Unassembled WGS sequence"/>
</dbReference>
<dbReference type="Gene3D" id="1.10.10.60">
    <property type="entry name" value="Homeodomain-like"/>
    <property type="match status" value="1"/>
</dbReference>
<evidence type="ECO:0000313" key="5">
    <source>
        <dbReference type="Proteomes" id="UP001141950"/>
    </source>
</evidence>
<dbReference type="InterPro" id="IPR036271">
    <property type="entry name" value="Tet_transcr_reg_TetR-rel_C_sf"/>
</dbReference>
<dbReference type="PRINTS" id="PR00455">
    <property type="entry name" value="HTHTETR"/>
</dbReference>